<sequence length="34" mass="3820">FQTNHCSSVKNFFGRVRIDTVIQASSTRCSGFLL</sequence>
<organism evidence="1 2">
    <name type="scientific">Allacma fusca</name>
    <dbReference type="NCBI Taxonomy" id="39272"/>
    <lineage>
        <taxon>Eukaryota</taxon>
        <taxon>Metazoa</taxon>
        <taxon>Ecdysozoa</taxon>
        <taxon>Arthropoda</taxon>
        <taxon>Hexapoda</taxon>
        <taxon>Collembola</taxon>
        <taxon>Symphypleona</taxon>
        <taxon>Sminthuridae</taxon>
        <taxon>Allacma</taxon>
    </lineage>
</organism>
<reference evidence="1" key="1">
    <citation type="submission" date="2021-06" db="EMBL/GenBank/DDBJ databases">
        <authorList>
            <person name="Hodson N. C."/>
            <person name="Mongue J. A."/>
            <person name="Jaron S. K."/>
        </authorList>
    </citation>
    <scope>NUCLEOTIDE SEQUENCE</scope>
</reference>
<evidence type="ECO:0000313" key="2">
    <source>
        <dbReference type="Proteomes" id="UP000708208"/>
    </source>
</evidence>
<gene>
    <name evidence="1" type="ORF">AFUS01_LOCUS43758</name>
</gene>
<name>A0A8J2M777_9HEXA</name>
<keyword evidence="2" id="KW-1185">Reference proteome</keyword>
<evidence type="ECO:0000313" key="1">
    <source>
        <dbReference type="EMBL" id="CAG7834231.1"/>
    </source>
</evidence>
<dbReference type="AlphaFoldDB" id="A0A8J2M777"/>
<protein>
    <submittedName>
        <fullName evidence="1">Uncharacterized protein</fullName>
    </submittedName>
</protein>
<dbReference type="Proteomes" id="UP000708208">
    <property type="component" value="Unassembled WGS sequence"/>
</dbReference>
<accession>A0A8J2M777</accession>
<proteinExistence type="predicted"/>
<comment type="caution">
    <text evidence="1">The sequence shown here is derived from an EMBL/GenBank/DDBJ whole genome shotgun (WGS) entry which is preliminary data.</text>
</comment>
<dbReference type="EMBL" id="CAJVCH010570162">
    <property type="protein sequence ID" value="CAG7834231.1"/>
    <property type="molecule type" value="Genomic_DNA"/>
</dbReference>
<feature type="non-terminal residue" evidence="1">
    <location>
        <position position="1"/>
    </location>
</feature>